<feature type="transmembrane region" description="Helical" evidence="1">
    <location>
        <begin position="364"/>
        <end position="383"/>
    </location>
</feature>
<feature type="transmembrane region" description="Helical" evidence="1">
    <location>
        <begin position="425"/>
        <end position="446"/>
    </location>
</feature>
<dbReference type="EMBL" id="QKKF02000817">
    <property type="protein sequence ID" value="RZF48946.1"/>
    <property type="molecule type" value="Genomic_DNA"/>
</dbReference>
<dbReference type="InParanoid" id="A0A482XSX6"/>
<evidence type="ECO:0000259" key="3">
    <source>
        <dbReference type="SMART" id="SM00703"/>
    </source>
</evidence>
<dbReference type="Pfam" id="PF20146">
    <property type="entry name" value="NRF"/>
    <property type="match status" value="1"/>
</dbReference>
<keyword evidence="2" id="KW-0732">Signal</keyword>
<proteinExistence type="predicted"/>
<feature type="transmembrane region" description="Helical" evidence="1">
    <location>
        <begin position="605"/>
        <end position="626"/>
    </location>
</feature>
<dbReference type="OrthoDB" id="6617023at2759"/>
<name>A0A482XSX6_LAOST</name>
<keyword evidence="1" id="KW-1133">Transmembrane helix</keyword>
<evidence type="ECO:0000256" key="1">
    <source>
        <dbReference type="SAM" id="Phobius"/>
    </source>
</evidence>
<evidence type="ECO:0000256" key="2">
    <source>
        <dbReference type="SAM" id="SignalP"/>
    </source>
</evidence>
<dbReference type="Proteomes" id="UP000291343">
    <property type="component" value="Unassembled WGS sequence"/>
</dbReference>
<gene>
    <name evidence="4" type="ORF">LSTR_LSTR003022</name>
</gene>
<reference evidence="4 5" key="1">
    <citation type="journal article" date="2017" name="Gigascience">
        <title>Genome sequence of the small brown planthopper, Laodelphax striatellus.</title>
        <authorList>
            <person name="Zhu J."/>
            <person name="Jiang F."/>
            <person name="Wang X."/>
            <person name="Yang P."/>
            <person name="Bao Y."/>
            <person name="Zhao W."/>
            <person name="Wang W."/>
            <person name="Lu H."/>
            <person name="Wang Q."/>
            <person name="Cui N."/>
            <person name="Li J."/>
            <person name="Chen X."/>
            <person name="Luo L."/>
            <person name="Yu J."/>
            <person name="Kang L."/>
            <person name="Cui F."/>
        </authorList>
    </citation>
    <scope>NUCLEOTIDE SEQUENCE [LARGE SCALE GENOMIC DNA]</scope>
    <source>
        <strain evidence="4">Lst14</strain>
    </source>
</reference>
<feature type="chain" id="PRO_5019792135" description="Nose resistant-to-fluoxetine protein N-terminal domain-containing protein" evidence="2">
    <location>
        <begin position="23"/>
        <end position="708"/>
    </location>
</feature>
<comment type="caution">
    <text evidence="4">The sequence shown here is derived from an EMBL/GenBank/DDBJ whole genome shotgun (WGS) entry which is preliminary data.</text>
</comment>
<feature type="transmembrane region" description="Helical" evidence="1">
    <location>
        <begin position="530"/>
        <end position="551"/>
    </location>
</feature>
<feature type="transmembrane region" description="Helical" evidence="1">
    <location>
        <begin position="453"/>
        <end position="472"/>
    </location>
</feature>
<dbReference type="SMART" id="SM00703">
    <property type="entry name" value="NRF"/>
    <property type="match status" value="1"/>
</dbReference>
<keyword evidence="1" id="KW-0812">Transmembrane</keyword>
<keyword evidence="1" id="KW-0472">Membrane</keyword>
<accession>A0A482XSX6</accession>
<dbReference type="FunCoup" id="A0A482XSX6">
    <property type="interactions" value="7"/>
</dbReference>
<feature type="transmembrane region" description="Helical" evidence="1">
    <location>
        <begin position="563"/>
        <end position="584"/>
    </location>
</feature>
<dbReference type="InterPro" id="IPR002656">
    <property type="entry name" value="Acyl_transf_3_dom"/>
</dbReference>
<dbReference type="Pfam" id="PF01757">
    <property type="entry name" value="Acyl_transf_3"/>
    <property type="match status" value="1"/>
</dbReference>
<evidence type="ECO:0000313" key="4">
    <source>
        <dbReference type="EMBL" id="RZF48946.1"/>
    </source>
</evidence>
<organism evidence="4 5">
    <name type="scientific">Laodelphax striatellus</name>
    <name type="common">Small brown planthopper</name>
    <name type="synonym">Delphax striatella</name>
    <dbReference type="NCBI Taxonomy" id="195883"/>
    <lineage>
        <taxon>Eukaryota</taxon>
        <taxon>Metazoa</taxon>
        <taxon>Ecdysozoa</taxon>
        <taxon>Arthropoda</taxon>
        <taxon>Hexapoda</taxon>
        <taxon>Insecta</taxon>
        <taxon>Pterygota</taxon>
        <taxon>Neoptera</taxon>
        <taxon>Paraneoptera</taxon>
        <taxon>Hemiptera</taxon>
        <taxon>Auchenorrhyncha</taxon>
        <taxon>Fulgoroidea</taxon>
        <taxon>Delphacidae</taxon>
        <taxon>Criomorphinae</taxon>
        <taxon>Laodelphax</taxon>
    </lineage>
</organism>
<feature type="domain" description="Nose resistant-to-fluoxetine protein N-terminal" evidence="3">
    <location>
        <begin position="69"/>
        <end position="206"/>
    </location>
</feature>
<dbReference type="AlphaFoldDB" id="A0A482XSX6"/>
<feature type="transmembrane region" description="Helical" evidence="1">
    <location>
        <begin position="315"/>
        <end position="343"/>
    </location>
</feature>
<evidence type="ECO:0000313" key="5">
    <source>
        <dbReference type="Proteomes" id="UP000291343"/>
    </source>
</evidence>
<feature type="transmembrane region" description="Helical" evidence="1">
    <location>
        <begin position="502"/>
        <end position="518"/>
    </location>
</feature>
<feature type="transmembrane region" description="Helical" evidence="1">
    <location>
        <begin position="646"/>
        <end position="665"/>
    </location>
</feature>
<feature type="transmembrane region" description="Helical" evidence="1">
    <location>
        <begin position="218"/>
        <end position="242"/>
    </location>
</feature>
<dbReference type="InterPro" id="IPR006621">
    <property type="entry name" value="Nose-resist-to-fluoxetine_N"/>
</dbReference>
<dbReference type="InterPro" id="IPR052728">
    <property type="entry name" value="O2_lipid_transport_reg"/>
</dbReference>
<keyword evidence="5" id="KW-1185">Reference proteome</keyword>
<protein>
    <recommendedName>
        <fullName evidence="3">Nose resistant-to-fluoxetine protein N-terminal domain-containing protein</fullName>
    </recommendedName>
</protein>
<sequence length="708" mass="81169">MESPVMKCTLFGLLLFLCPTKAVTSSVEDSLKYRLRDIPSRLQGLAEQLFPNGLPSELLDLYMPTNANSSLCRNHSQVYLQEFKNFTPWAVQMWDSSGKLPVGLFYGNFYHLGSFEECMQVESAPFKVQNCLMQFGNLIRPQKPPKNWFQGEVDTITGGIPVLKERLTIAICLPSSCSIQDLRQHYKPIAGKYNFSLHLDKYSCSKRDKDLKVTKLDMFSFVILPCLFATVLLASIIDAYFLHYFKRGLLREVILSFSAGRNGNYLLKTNDSFSSIDGIRFLSVLWIMMSHHSLFDIVKPAVNYLDISQLYSKWYATIILNGVLGVDNFIIINGVLLTYYFLINMKAGTKFNLPMFYLHRIIRVFPAYLFQILMTMTIFPRMFSGPMWQYFVGRHRDICYKNWWTNVLFINNYVEPDFQCIPSSWYLSVDMQLYILSPLILIPLYRWKKSPKYLITALIVLGNIISFSVPYYNEFPAGSVVSSNYDSARKHAGQYVTTHTRLGQWGVGIGLGYILFLTRGKQVTMNKNMVSICWIACTVCASCIFQVITYFHQDETPYNRLLSSAYTGLCSTLWAICVSWVIFATENGYGGPIGRFLSWKFFQPLSKLTYVIYLVHVGVEYAYLALIKSAAHFEVLFTLRETAGEILMSILVAPVVALVFEMPFINLERVIRKKFLGSQKSRVQQSTDNPADEKQIENLKLVNKAFVK</sequence>
<dbReference type="PANTHER" id="PTHR11161">
    <property type="entry name" value="O-ACYLTRANSFERASE"/>
    <property type="match status" value="1"/>
</dbReference>
<feature type="signal peptide" evidence="2">
    <location>
        <begin position="1"/>
        <end position="22"/>
    </location>
</feature>
<dbReference type="PANTHER" id="PTHR11161:SF0">
    <property type="entry name" value="O-ACYLTRANSFERASE LIKE PROTEIN"/>
    <property type="match status" value="1"/>
</dbReference>
<dbReference type="GO" id="GO:0016747">
    <property type="term" value="F:acyltransferase activity, transferring groups other than amino-acyl groups"/>
    <property type="evidence" value="ECO:0007669"/>
    <property type="project" value="InterPro"/>
</dbReference>